<dbReference type="OMA" id="WYNSFDA"/>
<evidence type="ECO:0000256" key="1">
    <source>
        <dbReference type="SAM" id="MobiDB-lite"/>
    </source>
</evidence>
<dbReference type="SUPFAM" id="SSF110916">
    <property type="entry name" value="Peptidyl-tRNA hydrolase domain-like"/>
    <property type="match status" value="1"/>
</dbReference>
<accession>A0A371C836</accession>
<dbReference type="VEuPathDB" id="FungiDB:YALI0_F13035g"/>
<dbReference type="GO" id="GO:0003747">
    <property type="term" value="F:translation release factor activity"/>
    <property type="evidence" value="ECO:0007669"/>
    <property type="project" value="InterPro"/>
</dbReference>
<evidence type="ECO:0000259" key="2">
    <source>
        <dbReference type="Pfam" id="PF00472"/>
    </source>
</evidence>
<dbReference type="PANTHER" id="PTHR47352">
    <property type="entry name" value="CLASS I PEPTIDE CHAIN RELEASE FACTOR"/>
    <property type="match status" value="1"/>
</dbReference>
<dbReference type="VEuPathDB" id="FungiDB:YALI1_F17491g"/>
<dbReference type="AlphaFoldDB" id="A0A371C836"/>
<dbReference type="GO" id="GO:0004045">
    <property type="term" value="F:peptidyl-tRNA hydrolase activity"/>
    <property type="evidence" value="ECO:0007669"/>
    <property type="project" value="EnsemblFungi"/>
</dbReference>
<sequence length="169" mass="19483">MLRLLKQQVRHQTTLADVQWLKSVSASQIPRQGFTYRFDKSSGPGGQHVNKTNTKATLKMDAKTLRSSTWIPQAVKTQIYKGGSNFPFLTLDQSLLVQSDRFRSQTQNVEDCFERLAVALRQIRLPDRPHSQESIDKWDKIAKKEDKKRLAAKKRLSQKKEGRRAKGEF</sequence>
<reference evidence="3 4" key="1">
    <citation type="submission" date="2018-07" db="EMBL/GenBank/DDBJ databases">
        <title>Draft Genome Assemblies for Five Robust Yarrowia lipolytica Strains Exhibiting High Lipid Production and Pentose Sugar Utilization and Sugar Alcohol Secretion from Undetoxified Lignocellulosic Biomass Hydrolysates.</title>
        <authorList>
            <consortium name="DOE Joint Genome Institute"/>
            <person name="Walker C."/>
            <person name="Ryu S."/>
            <person name="Na H."/>
            <person name="Zane M."/>
            <person name="LaButti K."/>
            <person name="Lipzen A."/>
            <person name="Haridas S."/>
            <person name="Barry K."/>
            <person name="Grigoriev I.V."/>
            <person name="Quarterman J."/>
            <person name="Slininger P."/>
            <person name="Dien B."/>
            <person name="Trinh C.T."/>
        </authorList>
    </citation>
    <scope>NUCLEOTIDE SEQUENCE [LARGE SCALE GENOMIC DNA]</scope>
    <source>
        <strain evidence="3 4">YB392</strain>
    </source>
</reference>
<name>A0A371C836_YARLL</name>
<feature type="region of interest" description="Disordered" evidence="1">
    <location>
        <begin position="149"/>
        <end position="169"/>
    </location>
</feature>
<feature type="domain" description="Prokaryotic-type class I peptide chain release factors" evidence="2">
    <location>
        <begin position="27"/>
        <end position="161"/>
    </location>
</feature>
<evidence type="ECO:0000313" key="4">
    <source>
        <dbReference type="Proteomes" id="UP000256601"/>
    </source>
</evidence>
<dbReference type="GO" id="GO:0032543">
    <property type="term" value="P:mitochondrial translation"/>
    <property type="evidence" value="ECO:0007669"/>
    <property type="project" value="EnsemblFungi"/>
</dbReference>
<dbReference type="Proteomes" id="UP000256601">
    <property type="component" value="Unassembled WGS sequence"/>
</dbReference>
<dbReference type="GO" id="GO:0005762">
    <property type="term" value="C:mitochondrial large ribosomal subunit"/>
    <property type="evidence" value="ECO:0007669"/>
    <property type="project" value="EnsemblFungi"/>
</dbReference>
<dbReference type="OrthoDB" id="270639at2759"/>
<organism evidence="3 4">
    <name type="scientific">Yarrowia lipolytica</name>
    <name type="common">Candida lipolytica</name>
    <dbReference type="NCBI Taxonomy" id="4952"/>
    <lineage>
        <taxon>Eukaryota</taxon>
        <taxon>Fungi</taxon>
        <taxon>Dikarya</taxon>
        <taxon>Ascomycota</taxon>
        <taxon>Saccharomycotina</taxon>
        <taxon>Dipodascomycetes</taxon>
        <taxon>Dipodascales</taxon>
        <taxon>Dipodascales incertae sedis</taxon>
        <taxon>Yarrowia</taxon>
    </lineage>
</organism>
<dbReference type="EMBL" id="KZ857333">
    <property type="protein sequence ID" value="RDW26466.1"/>
    <property type="molecule type" value="Genomic_DNA"/>
</dbReference>
<protein>
    <recommendedName>
        <fullName evidence="2">Prokaryotic-type class I peptide chain release factors domain-containing protein</fullName>
    </recommendedName>
</protein>
<evidence type="ECO:0000313" key="3">
    <source>
        <dbReference type="EMBL" id="RDW26466.1"/>
    </source>
</evidence>
<dbReference type="PANTHER" id="PTHR47352:SF1">
    <property type="entry name" value="CLASS I PEPTIDE CHAIN RELEASE FACTOR"/>
    <property type="match status" value="1"/>
</dbReference>
<dbReference type="Gene3D" id="3.30.160.20">
    <property type="match status" value="1"/>
</dbReference>
<gene>
    <name evidence="3" type="ORF">B0I71DRAFT_146359</name>
</gene>
<proteinExistence type="predicted"/>
<feature type="compositionally biased region" description="Basic and acidic residues" evidence="1">
    <location>
        <begin position="158"/>
        <end position="169"/>
    </location>
</feature>
<dbReference type="Pfam" id="PF00472">
    <property type="entry name" value="RF-1"/>
    <property type="match status" value="1"/>
</dbReference>
<dbReference type="InterPro" id="IPR000352">
    <property type="entry name" value="Pep_chain_release_fac_I"/>
</dbReference>